<comment type="catalytic activity">
    <reaction evidence="5">
        <text>O-phospho-L-seryl-[protein] + H2O = L-seryl-[protein] + phosphate</text>
        <dbReference type="Rhea" id="RHEA:20629"/>
        <dbReference type="Rhea" id="RHEA-COMP:9863"/>
        <dbReference type="Rhea" id="RHEA-COMP:11604"/>
        <dbReference type="ChEBI" id="CHEBI:15377"/>
        <dbReference type="ChEBI" id="CHEBI:29999"/>
        <dbReference type="ChEBI" id="CHEBI:43474"/>
        <dbReference type="ChEBI" id="CHEBI:83421"/>
        <dbReference type="EC" id="3.1.3.16"/>
    </reaction>
</comment>
<evidence type="ECO:0000256" key="1">
    <source>
        <dbReference type="ARBA" id="ARBA00004123"/>
    </source>
</evidence>
<gene>
    <name evidence="8" type="ORF">RND81_04G027700</name>
</gene>
<keyword evidence="9" id="KW-1185">Reference proteome</keyword>
<dbReference type="PANTHER" id="PTHR23081">
    <property type="entry name" value="RNA POLYMERASE II CTD PHOSPHATASE"/>
    <property type="match status" value="1"/>
</dbReference>
<dbReference type="GO" id="GO:0005634">
    <property type="term" value="C:nucleus"/>
    <property type="evidence" value="ECO:0007669"/>
    <property type="project" value="UniProtKB-SubCell"/>
</dbReference>
<evidence type="ECO:0000256" key="3">
    <source>
        <dbReference type="ARBA" id="ARBA00022801"/>
    </source>
</evidence>
<dbReference type="PANTHER" id="PTHR23081:SF36">
    <property type="entry name" value="RNA POLYMERASE II SUBUNIT A C-TERMINAL DOMAIN PHOSPHATASE"/>
    <property type="match status" value="1"/>
</dbReference>
<evidence type="ECO:0000256" key="5">
    <source>
        <dbReference type="ARBA" id="ARBA00047761"/>
    </source>
</evidence>
<dbReference type="SUPFAM" id="SSF56784">
    <property type="entry name" value="HAD-like"/>
    <property type="match status" value="1"/>
</dbReference>
<dbReference type="Pfam" id="PF03031">
    <property type="entry name" value="NIF"/>
    <property type="match status" value="1"/>
</dbReference>
<evidence type="ECO:0000259" key="7">
    <source>
        <dbReference type="PROSITE" id="PS50969"/>
    </source>
</evidence>
<protein>
    <recommendedName>
        <fullName evidence="2">protein-serine/threonine phosphatase</fullName>
        <ecNumber evidence="2">3.1.3.16</ecNumber>
    </recommendedName>
</protein>
<feature type="domain" description="FCP1 homology" evidence="7">
    <location>
        <begin position="20"/>
        <end position="199"/>
    </location>
</feature>
<name>A0AAW1LIA9_SAPOF</name>
<dbReference type="InterPro" id="IPR039189">
    <property type="entry name" value="Fcp1"/>
</dbReference>
<evidence type="ECO:0000256" key="2">
    <source>
        <dbReference type="ARBA" id="ARBA00013081"/>
    </source>
</evidence>
<dbReference type="PROSITE" id="PS50969">
    <property type="entry name" value="FCP1"/>
    <property type="match status" value="1"/>
</dbReference>
<comment type="catalytic activity">
    <reaction evidence="6">
        <text>O-phospho-L-threonyl-[protein] + H2O = L-threonyl-[protein] + phosphate</text>
        <dbReference type="Rhea" id="RHEA:47004"/>
        <dbReference type="Rhea" id="RHEA-COMP:11060"/>
        <dbReference type="Rhea" id="RHEA-COMP:11605"/>
        <dbReference type="ChEBI" id="CHEBI:15377"/>
        <dbReference type="ChEBI" id="CHEBI:30013"/>
        <dbReference type="ChEBI" id="CHEBI:43474"/>
        <dbReference type="ChEBI" id="CHEBI:61977"/>
        <dbReference type="EC" id="3.1.3.16"/>
    </reaction>
</comment>
<dbReference type="CDD" id="cd07521">
    <property type="entry name" value="HAD_FCP1-like"/>
    <property type="match status" value="1"/>
</dbReference>
<dbReference type="Gene3D" id="3.40.50.1000">
    <property type="entry name" value="HAD superfamily/HAD-like"/>
    <property type="match status" value="1"/>
</dbReference>
<dbReference type="EMBL" id="JBDFQZ010000004">
    <property type="protein sequence ID" value="KAK9732860.1"/>
    <property type="molecule type" value="Genomic_DNA"/>
</dbReference>
<organism evidence="8 9">
    <name type="scientific">Saponaria officinalis</name>
    <name type="common">Common soapwort</name>
    <name type="synonym">Lychnis saponaria</name>
    <dbReference type="NCBI Taxonomy" id="3572"/>
    <lineage>
        <taxon>Eukaryota</taxon>
        <taxon>Viridiplantae</taxon>
        <taxon>Streptophyta</taxon>
        <taxon>Embryophyta</taxon>
        <taxon>Tracheophyta</taxon>
        <taxon>Spermatophyta</taxon>
        <taxon>Magnoliopsida</taxon>
        <taxon>eudicotyledons</taxon>
        <taxon>Gunneridae</taxon>
        <taxon>Pentapetalae</taxon>
        <taxon>Caryophyllales</taxon>
        <taxon>Caryophyllaceae</taxon>
        <taxon>Caryophylleae</taxon>
        <taxon>Saponaria</taxon>
    </lineage>
</organism>
<accession>A0AAW1LIA9</accession>
<dbReference type="EC" id="3.1.3.16" evidence="2"/>
<dbReference type="Proteomes" id="UP001443914">
    <property type="component" value="Unassembled WGS sequence"/>
</dbReference>
<dbReference type="AlphaFoldDB" id="A0AAW1LIA9"/>
<dbReference type="InterPro" id="IPR023214">
    <property type="entry name" value="HAD_sf"/>
</dbReference>
<evidence type="ECO:0000256" key="6">
    <source>
        <dbReference type="ARBA" id="ARBA00048336"/>
    </source>
</evidence>
<keyword evidence="4" id="KW-0539">Nucleus</keyword>
<proteinExistence type="predicted"/>
<comment type="caution">
    <text evidence="8">The sequence shown here is derived from an EMBL/GenBank/DDBJ whole genome shotgun (WGS) entry which is preliminary data.</text>
</comment>
<sequence>MSLSVSMIDRCRLQDLHAILARKKLNLILDLDNTLLNSKKTRNLTLDDKQHVINNPRELYKVEDGSRLVKLRPGAREFLKKAREMFELSIYTMGTRDYAHRMANLLALGSGLHYWSMFGKIISKEDCTTMGKKGLDVVLSDKRVVLIVDDREDVWEGSCKSNLVKIEPFWFFREGKVEKKVNDDSALGHDEMDGGLQRVLRILTSVHSMFYDDNCGDRDYMKRDVRRVLEIVGDDENEKTKEDGEKVVLGKRLRETNARRFIERFCAPLNNKKFKKTTSTATNSPCLV</sequence>
<evidence type="ECO:0000313" key="9">
    <source>
        <dbReference type="Proteomes" id="UP001443914"/>
    </source>
</evidence>
<dbReference type="InterPro" id="IPR036412">
    <property type="entry name" value="HAD-like_sf"/>
</dbReference>
<comment type="subcellular location">
    <subcellularLocation>
        <location evidence="1">Nucleus</location>
    </subcellularLocation>
</comment>
<evidence type="ECO:0000313" key="8">
    <source>
        <dbReference type="EMBL" id="KAK9732860.1"/>
    </source>
</evidence>
<keyword evidence="3" id="KW-0378">Hydrolase</keyword>
<dbReference type="SMART" id="SM00577">
    <property type="entry name" value="CPDc"/>
    <property type="match status" value="1"/>
</dbReference>
<dbReference type="GO" id="GO:0008420">
    <property type="term" value="F:RNA polymerase II CTD heptapeptide repeat phosphatase activity"/>
    <property type="evidence" value="ECO:0007669"/>
    <property type="project" value="InterPro"/>
</dbReference>
<reference evidence="8" key="1">
    <citation type="submission" date="2024-03" db="EMBL/GenBank/DDBJ databases">
        <title>WGS assembly of Saponaria officinalis var. Norfolk2.</title>
        <authorList>
            <person name="Jenkins J."/>
            <person name="Shu S."/>
            <person name="Grimwood J."/>
            <person name="Barry K."/>
            <person name="Goodstein D."/>
            <person name="Schmutz J."/>
            <person name="Leebens-Mack J."/>
            <person name="Osbourn A."/>
        </authorList>
    </citation>
    <scope>NUCLEOTIDE SEQUENCE [LARGE SCALE GENOMIC DNA]</scope>
    <source>
        <strain evidence="8">JIC</strain>
    </source>
</reference>
<evidence type="ECO:0000256" key="4">
    <source>
        <dbReference type="ARBA" id="ARBA00023242"/>
    </source>
</evidence>
<dbReference type="InterPro" id="IPR004274">
    <property type="entry name" value="FCP1_dom"/>
</dbReference>